<dbReference type="InterPro" id="IPR029063">
    <property type="entry name" value="SAM-dependent_MTases_sf"/>
</dbReference>
<dbReference type="Pfam" id="PF01564">
    <property type="entry name" value="Spermine_synth"/>
    <property type="match status" value="1"/>
</dbReference>
<feature type="region of interest" description="Disordered" evidence="5">
    <location>
        <begin position="1"/>
        <end position="50"/>
    </location>
</feature>
<dbReference type="PROSITE" id="PS51006">
    <property type="entry name" value="PABS_2"/>
    <property type="match status" value="1"/>
</dbReference>
<gene>
    <name evidence="7" type="ORF">C7R54_04710</name>
</gene>
<dbReference type="PANTHER" id="PTHR43317">
    <property type="entry name" value="THERMOSPERMINE SYNTHASE ACAULIS5"/>
    <property type="match status" value="1"/>
</dbReference>
<accession>A0A4Q1HSZ3</accession>
<dbReference type="CDD" id="cd02440">
    <property type="entry name" value="AdoMet_MTases"/>
    <property type="match status" value="1"/>
</dbReference>
<dbReference type="GO" id="GO:0016740">
    <property type="term" value="F:transferase activity"/>
    <property type="evidence" value="ECO:0007669"/>
    <property type="project" value="UniProtKB-UniRule"/>
</dbReference>
<evidence type="ECO:0000256" key="1">
    <source>
        <dbReference type="ARBA" id="ARBA00007867"/>
    </source>
</evidence>
<dbReference type="EMBL" id="PYAL01000001">
    <property type="protein sequence ID" value="RXN93025.1"/>
    <property type="molecule type" value="Genomic_DNA"/>
</dbReference>
<evidence type="ECO:0000256" key="3">
    <source>
        <dbReference type="ARBA" id="ARBA00023115"/>
    </source>
</evidence>
<dbReference type="SUPFAM" id="SSF53335">
    <property type="entry name" value="S-adenosyl-L-methionine-dependent methyltransferases"/>
    <property type="match status" value="1"/>
</dbReference>
<dbReference type="RefSeq" id="WP_129148982.1">
    <property type="nucleotide sequence ID" value="NZ_JBHSDO010000006.1"/>
</dbReference>
<feature type="domain" description="PABS" evidence="6">
    <location>
        <begin position="13"/>
        <end position="250"/>
    </location>
</feature>
<feature type="active site" description="Proton acceptor" evidence="4">
    <location>
        <position position="167"/>
    </location>
</feature>
<dbReference type="AlphaFoldDB" id="A0A4Q1HSZ3"/>
<feature type="compositionally biased region" description="Basic and acidic residues" evidence="5">
    <location>
        <begin position="1"/>
        <end position="18"/>
    </location>
</feature>
<keyword evidence="8" id="KW-1185">Reference proteome</keyword>
<dbReference type="OrthoDB" id="117774at2"/>
<sequence>MNADRRDDDAAEAGRPEGADDAAASARVGADGANGANGPGAPVDVTGDADGLTLRLRPGGAVQSRMSLRQPDALDLEYTRLMMGFLLFEPAPAHIVQIGLGGGSLAKFCHRYLPHARITVVEIDPRVIALRDSFRIPPDDARLRVVPGDGADYVRAHAQTADVLLLDGYDDNGLPTRLRGREFFEDCRRCLRHRGILVANLHRQAPDYSPCLHDLMALFPSGLLEVADEDLANSIVYASAADLAARLRADAILRPDGLAKEAWRQLMPTFRTIAATMALR</sequence>
<keyword evidence="3 4" id="KW-0620">Polyamine biosynthesis</keyword>
<comment type="similarity">
    <text evidence="1">Belongs to the spermidine/spermine synthase family.</text>
</comment>
<proteinExistence type="inferred from homology"/>
<evidence type="ECO:0000256" key="4">
    <source>
        <dbReference type="PROSITE-ProRule" id="PRU00354"/>
    </source>
</evidence>
<name>A0A4Q1HSZ3_9BURK</name>
<reference evidence="7 8" key="1">
    <citation type="journal article" date="2017" name="Int. J. Syst. Evol. Microbiol.">
        <title>Achromobacter aloeverae sp. nov., isolated from the root of Aloe vera (L.) Burm.f.</title>
        <authorList>
            <person name="Kuncharoen N."/>
            <person name="Muramatsu Y."/>
            <person name="Shibata C."/>
            <person name="Kamakura Y."/>
            <person name="Nakagawa Y."/>
            <person name="Tanasupawat S."/>
        </authorList>
    </citation>
    <scope>NUCLEOTIDE SEQUENCE [LARGE SCALE GENOMIC DNA]</scope>
    <source>
        <strain evidence="7 8">AVA-1</strain>
    </source>
</reference>
<evidence type="ECO:0000256" key="5">
    <source>
        <dbReference type="SAM" id="MobiDB-lite"/>
    </source>
</evidence>
<feature type="compositionally biased region" description="Low complexity" evidence="5">
    <location>
        <begin position="21"/>
        <end position="44"/>
    </location>
</feature>
<organism evidence="7 8">
    <name type="scientific">Achromobacter aloeverae</name>
    <dbReference type="NCBI Taxonomy" id="1750518"/>
    <lineage>
        <taxon>Bacteria</taxon>
        <taxon>Pseudomonadati</taxon>
        <taxon>Pseudomonadota</taxon>
        <taxon>Betaproteobacteria</taxon>
        <taxon>Burkholderiales</taxon>
        <taxon>Alcaligenaceae</taxon>
        <taxon>Achromobacter</taxon>
    </lineage>
</organism>
<comment type="caution">
    <text evidence="7">The sequence shown here is derived from an EMBL/GenBank/DDBJ whole genome shotgun (WGS) entry which is preliminary data.</text>
</comment>
<dbReference type="GO" id="GO:0006596">
    <property type="term" value="P:polyamine biosynthetic process"/>
    <property type="evidence" value="ECO:0007669"/>
    <property type="project" value="UniProtKB-UniRule"/>
</dbReference>
<protein>
    <submittedName>
        <fullName evidence="7">Spermidine synthase</fullName>
    </submittedName>
</protein>
<dbReference type="Proteomes" id="UP000290849">
    <property type="component" value="Unassembled WGS sequence"/>
</dbReference>
<dbReference type="NCBIfam" id="NF037959">
    <property type="entry name" value="MFS_SpdSyn"/>
    <property type="match status" value="1"/>
</dbReference>
<evidence type="ECO:0000259" key="6">
    <source>
        <dbReference type="PROSITE" id="PS51006"/>
    </source>
</evidence>
<evidence type="ECO:0000313" key="8">
    <source>
        <dbReference type="Proteomes" id="UP000290849"/>
    </source>
</evidence>
<evidence type="ECO:0000313" key="7">
    <source>
        <dbReference type="EMBL" id="RXN93025.1"/>
    </source>
</evidence>
<dbReference type="Gene3D" id="3.40.50.150">
    <property type="entry name" value="Vaccinia Virus protein VP39"/>
    <property type="match status" value="1"/>
</dbReference>
<evidence type="ECO:0000256" key="2">
    <source>
        <dbReference type="ARBA" id="ARBA00022679"/>
    </source>
</evidence>
<keyword evidence="2 4" id="KW-0808">Transferase</keyword>
<dbReference type="PANTHER" id="PTHR43317:SF1">
    <property type="entry name" value="THERMOSPERMINE SYNTHASE ACAULIS5"/>
    <property type="match status" value="1"/>
</dbReference>
<dbReference type="InterPro" id="IPR030374">
    <property type="entry name" value="PABS"/>
</dbReference>